<dbReference type="Proteomes" id="UP000789901">
    <property type="component" value="Unassembled WGS sequence"/>
</dbReference>
<dbReference type="EMBL" id="CAJVQB010058203">
    <property type="protein sequence ID" value="CAG8838489.1"/>
    <property type="molecule type" value="Genomic_DNA"/>
</dbReference>
<protein>
    <submittedName>
        <fullName evidence="1">40712_t:CDS:1</fullName>
    </submittedName>
</protein>
<reference evidence="1 2" key="1">
    <citation type="submission" date="2021-06" db="EMBL/GenBank/DDBJ databases">
        <authorList>
            <person name="Kallberg Y."/>
            <person name="Tangrot J."/>
            <person name="Rosling A."/>
        </authorList>
    </citation>
    <scope>NUCLEOTIDE SEQUENCE [LARGE SCALE GENOMIC DNA]</scope>
    <source>
        <strain evidence="1 2">120-4 pot B 10/14</strain>
    </source>
</reference>
<evidence type="ECO:0000313" key="2">
    <source>
        <dbReference type="Proteomes" id="UP000789901"/>
    </source>
</evidence>
<organism evidence="1 2">
    <name type="scientific">Gigaspora margarita</name>
    <dbReference type="NCBI Taxonomy" id="4874"/>
    <lineage>
        <taxon>Eukaryota</taxon>
        <taxon>Fungi</taxon>
        <taxon>Fungi incertae sedis</taxon>
        <taxon>Mucoromycota</taxon>
        <taxon>Glomeromycotina</taxon>
        <taxon>Glomeromycetes</taxon>
        <taxon>Diversisporales</taxon>
        <taxon>Gigasporaceae</taxon>
        <taxon>Gigaspora</taxon>
    </lineage>
</organism>
<keyword evidence="2" id="KW-1185">Reference proteome</keyword>
<proteinExistence type="predicted"/>
<evidence type="ECO:0000313" key="1">
    <source>
        <dbReference type="EMBL" id="CAG8838489.1"/>
    </source>
</evidence>
<sequence length="44" mass="4887">MIGLSTIKPSIEKVHNFVNIILLSLSITQDFKELKQSVGKDEAT</sequence>
<comment type="caution">
    <text evidence="1">The sequence shown here is derived from an EMBL/GenBank/DDBJ whole genome shotgun (WGS) entry which is preliminary data.</text>
</comment>
<gene>
    <name evidence="1" type="ORF">GMARGA_LOCUS34005</name>
</gene>
<feature type="non-terminal residue" evidence="1">
    <location>
        <position position="44"/>
    </location>
</feature>
<name>A0ABN7WSC2_GIGMA</name>
<accession>A0ABN7WSC2</accession>